<feature type="transmembrane region" description="Helical" evidence="7">
    <location>
        <begin position="282"/>
        <end position="301"/>
    </location>
</feature>
<comment type="subcellular location">
    <subcellularLocation>
        <location evidence="1">Cell membrane</location>
        <topology evidence="1">Multi-pass membrane protein</topology>
    </subcellularLocation>
</comment>
<evidence type="ECO:0000256" key="2">
    <source>
        <dbReference type="ARBA" id="ARBA00007362"/>
    </source>
</evidence>
<feature type="transmembrane region" description="Helical" evidence="7">
    <location>
        <begin position="108"/>
        <end position="127"/>
    </location>
</feature>
<keyword evidence="3" id="KW-1003">Cell membrane</keyword>
<feature type="domain" description="EamA" evidence="8">
    <location>
        <begin position="12"/>
        <end position="153"/>
    </location>
</feature>
<comment type="similarity">
    <text evidence="2">Belongs to the EamA transporter family.</text>
</comment>
<feature type="transmembrane region" description="Helical" evidence="7">
    <location>
        <begin position="9"/>
        <end position="27"/>
    </location>
</feature>
<name>A0A0L0WAY7_GOTPU</name>
<evidence type="ECO:0000256" key="1">
    <source>
        <dbReference type="ARBA" id="ARBA00004651"/>
    </source>
</evidence>
<dbReference type="AlphaFoldDB" id="A0A0L0WAY7"/>
<reference evidence="10" key="1">
    <citation type="submission" date="2015-07" db="EMBL/GenBank/DDBJ databases">
        <title>Draft genome sequence of the purine-degrading Gottschalkia purinilyticum DSM 1384 (formerly Clostridium purinilyticum).</title>
        <authorList>
            <person name="Poehlein A."/>
            <person name="Schiel-Bengelsdorf B."/>
            <person name="Bengelsdorf F.R."/>
            <person name="Daniel R."/>
            <person name="Duerre P."/>
        </authorList>
    </citation>
    <scope>NUCLEOTIDE SEQUENCE [LARGE SCALE GENOMIC DNA]</scope>
    <source>
        <strain evidence="10">DSM 1384</strain>
    </source>
</reference>
<dbReference type="GO" id="GO:0005886">
    <property type="term" value="C:plasma membrane"/>
    <property type="evidence" value="ECO:0007669"/>
    <property type="project" value="UniProtKB-SubCell"/>
</dbReference>
<feature type="domain" description="EamA" evidence="8">
    <location>
        <begin position="165"/>
        <end position="300"/>
    </location>
</feature>
<feature type="transmembrane region" description="Helical" evidence="7">
    <location>
        <begin position="47"/>
        <end position="71"/>
    </location>
</feature>
<feature type="transmembrane region" description="Helical" evidence="7">
    <location>
        <begin position="196"/>
        <end position="214"/>
    </location>
</feature>
<dbReference type="EMBL" id="LGSS01000006">
    <property type="protein sequence ID" value="KNF08658.1"/>
    <property type="molecule type" value="Genomic_DNA"/>
</dbReference>
<accession>A0A0L0WAY7</accession>
<dbReference type="SUPFAM" id="SSF103481">
    <property type="entry name" value="Multidrug resistance efflux transporter EmrE"/>
    <property type="match status" value="2"/>
</dbReference>
<evidence type="ECO:0000313" key="9">
    <source>
        <dbReference type="EMBL" id="KNF08658.1"/>
    </source>
</evidence>
<dbReference type="InterPro" id="IPR000620">
    <property type="entry name" value="EamA_dom"/>
</dbReference>
<keyword evidence="5 7" id="KW-1133">Transmembrane helix</keyword>
<evidence type="ECO:0000256" key="5">
    <source>
        <dbReference type="ARBA" id="ARBA00022989"/>
    </source>
</evidence>
<dbReference type="Pfam" id="PF00892">
    <property type="entry name" value="EamA"/>
    <property type="match status" value="2"/>
</dbReference>
<feature type="transmembrane region" description="Helical" evidence="7">
    <location>
        <begin position="83"/>
        <end position="102"/>
    </location>
</feature>
<dbReference type="InterPro" id="IPR037185">
    <property type="entry name" value="EmrE-like"/>
</dbReference>
<feature type="transmembrane region" description="Helical" evidence="7">
    <location>
        <begin position="139"/>
        <end position="158"/>
    </location>
</feature>
<evidence type="ECO:0000256" key="3">
    <source>
        <dbReference type="ARBA" id="ARBA00022475"/>
    </source>
</evidence>
<feature type="transmembrane region" description="Helical" evidence="7">
    <location>
        <begin position="226"/>
        <end position="247"/>
    </location>
</feature>
<evidence type="ECO:0000259" key="8">
    <source>
        <dbReference type="Pfam" id="PF00892"/>
    </source>
</evidence>
<evidence type="ECO:0000256" key="6">
    <source>
        <dbReference type="ARBA" id="ARBA00023136"/>
    </source>
</evidence>
<dbReference type="PATRIC" id="fig|1503.3.peg.2943"/>
<dbReference type="PANTHER" id="PTHR32322">
    <property type="entry name" value="INNER MEMBRANE TRANSPORTER"/>
    <property type="match status" value="1"/>
</dbReference>
<keyword evidence="6 7" id="KW-0472">Membrane</keyword>
<keyword evidence="4 7" id="KW-0812">Transmembrane</keyword>
<dbReference type="Proteomes" id="UP000037267">
    <property type="component" value="Unassembled WGS sequence"/>
</dbReference>
<evidence type="ECO:0000256" key="7">
    <source>
        <dbReference type="SAM" id="Phobius"/>
    </source>
</evidence>
<evidence type="ECO:0000313" key="10">
    <source>
        <dbReference type="Proteomes" id="UP000037267"/>
    </source>
</evidence>
<organism evidence="9 10">
    <name type="scientific">Gottschalkia purinilytica</name>
    <name type="common">Clostridium purinilyticum</name>
    <dbReference type="NCBI Taxonomy" id="1503"/>
    <lineage>
        <taxon>Bacteria</taxon>
        <taxon>Bacillati</taxon>
        <taxon>Bacillota</taxon>
        <taxon>Tissierellia</taxon>
        <taxon>Tissierellales</taxon>
        <taxon>Gottschalkiaceae</taxon>
        <taxon>Gottschalkia</taxon>
    </lineage>
</organism>
<gene>
    <name evidence="9" type="ORF">CLPU_6c01440</name>
</gene>
<sequence length="310" mass="34340">MKRIFTKKINVIIISIICATLWGSAFPVLKVSYEKMGIEASDIFSKIYLAGIRFFMASILVFIVAKVVLKLKLGIKAEHFKDVLFIGILQTTLQYFFFYIGVANTSGIKSAILQSSGTFLVVIFAHLIYNDDKIDTRKVISLLLGFGGIFIVNIGKGFDPTFKLMGEGFLIASALMSSFSTIYVKSVSKKINPVLLTGWQMLLGSIVLLVVGKVGMQGKTLVFESISFSLLIYGAFLSATAFLLWNVLLKYNKAGEISIYRLFIPISGSILSVIFIKGEVFTIKLLIGLSMVVLGIILLNLKRNFEYVKK</sequence>
<keyword evidence="10" id="KW-1185">Reference proteome</keyword>
<dbReference type="InterPro" id="IPR050638">
    <property type="entry name" value="AA-Vitamin_Transporters"/>
</dbReference>
<dbReference type="OrthoDB" id="3190463at2"/>
<protein>
    <submittedName>
        <fullName evidence="9">Permease of the drug/metabolite transporter (DMT) superfamily</fullName>
    </submittedName>
</protein>
<feature type="transmembrane region" description="Helical" evidence="7">
    <location>
        <begin position="164"/>
        <end position="184"/>
    </location>
</feature>
<dbReference type="RefSeq" id="WP_050355173.1">
    <property type="nucleotide sequence ID" value="NZ_LGSS01000006.1"/>
</dbReference>
<feature type="transmembrane region" description="Helical" evidence="7">
    <location>
        <begin position="259"/>
        <end position="276"/>
    </location>
</feature>
<dbReference type="STRING" id="1503.CLPU_6c01440"/>
<comment type="caution">
    <text evidence="9">The sequence shown here is derived from an EMBL/GenBank/DDBJ whole genome shotgun (WGS) entry which is preliminary data.</text>
</comment>
<proteinExistence type="inferred from homology"/>
<dbReference type="PANTHER" id="PTHR32322:SF18">
    <property type="entry name" value="S-ADENOSYLMETHIONINE_S-ADENOSYLHOMOCYSTEINE TRANSPORTER"/>
    <property type="match status" value="1"/>
</dbReference>
<evidence type="ECO:0000256" key="4">
    <source>
        <dbReference type="ARBA" id="ARBA00022692"/>
    </source>
</evidence>